<accession>A0ABQ2R3A0</accession>
<comment type="caution">
    <text evidence="2">The sequence shown here is derived from an EMBL/GenBank/DDBJ whole genome shotgun (WGS) entry which is preliminary data.</text>
</comment>
<reference evidence="3" key="1">
    <citation type="journal article" date="2019" name="Int. J. Syst. Evol. Microbiol.">
        <title>The Global Catalogue of Microorganisms (GCM) 10K type strain sequencing project: providing services to taxonomists for standard genome sequencing and annotation.</title>
        <authorList>
            <consortium name="The Broad Institute Genomics Platform"/>
            <consortium name="The Broad Institute Genome Sequencing Center for Infectious Disease"/>
            <person name="Wu L."/>
            <person name="Ma J."/>
        </authorList>
    </citation>
    <scope>NUCLEOTIDE SEQUENCE [LARGE SCALE GENOMIC DNA]</scope>
    <source>
        <strain evidence="3">JCM 3115</strain>
    </source>
</reference>
<evidence type="ECO:0000313" key="2">
    <source>
        <dbReference type="EMBL" id="GGQ11538.1"/>
    </source>
</evidence>
<evidence type="ECO:0000259" key="1">
    <source>
        <dbReference type="Pfam" id="PF14062"/>
    </source>
</evidence>
<dbReference type="EMBL" id="BMQJ01000012">
    <property type="protein sequence ID" value="GGQ11538.1"/>
    <property type="molecule type" value="Genomic_DNA"/>
</dbReference>
<evidence type="ECO:0000313" key="3">
    <source>
        <dbReference type="Proteomes" id="UP000611554"/>
    </source>
</evidence>
<dbReference type="Proteomes" id="UP000611554">
    <property type="component" value="Unassembled WGS sequence"/>
</dbReference>
<dbReference type="Pfam" id="PF14062">
    <property type="entry name" value="DUF4253"/>
    <property type="match status" value="1"/>
</dbReference>
<protein>
    <recommendedName>
        <fullName evidence="1">DUF4253 domain-containing protein</fullName>
    </recommendedName>
</protein>
<keyword evidence="3" id="KW-1185">Reference proteome</keyword>
<dbReference type="InterPro" id="IPR025349">
    <property type="entry name" value="DUF4253"/>
</dbReference>
<organism evidence="2 3">
    <name type="scientific">Streptosporangium pseudovulgare</name>
    <dbReference type="NCBI Taxonomy" id="35765"/>
    <lineage>
        <taxon>Bacteria</taxon>
        <taxon>Bacillati</taxon>
        <taxon>Actinomycetota</taxon>
        <taxon>Actinomycetes</taxon>
        <taxon>Streptosporangiales</taxon>
        <taxon>Streptosporangiaceae</taxon>
        <taxon>Streptosporangium</taxon>
    </lineage>
</organism>
<feature type="domain" description="DUF4253" evidence="1">
    <location>
        <begin position="177"/>
        <end position="285"/>
    </location>
</feature>
<gene>
    <name evidence="2" type="ORF">GCM10010140_47140</name>
</gene>
<sequence length="285" mass="31375">MMDDLLLPAELARLFPDGGTGRSLAVPLPDGRLMTADRSMRGEEKAEGLSHAPVFWMSDRPVDGETWAVFHAEHPRSGLWPLLLLHDLSRGDGRPWEQGELTPTPVSEIDEHDAAGFMAEAWAEWAEDDDEDHYDFEDLEPFRRDCPGLAPPGEPTADPAEAADRYAELLDDQRGHLGLVPAACGADALTAIGWTGPCNHSGTPPLSAMLRSWESRFGVRVVAVGFDTLHLSVAAPPRTVEHALHVAAEHFAFCPDNIQQGCSPYTLRSYAEELSGINTWTFWWD</sequence>
<proteinExistence type="predicted"/>
<name>A0ABQ2R3A0_9ACTN</name>
<dbReference type="RefSeq" id="WP_229811549.1">
    <property type="nucleotide sequence ID" value="NZ_BMQJ01000012.1"/>
</dbReference>